<organism evidence="4 5">
    <name type="scientific">Caulobacter radicis</name>
    <dbReference type="NCBI Taxonomy" id="2172650"/>
    <lineage>
        <taxon>Bacteria</taxon>
        <taxon>Pseudomonadati</taxon>
        <taxon>Pseudomonadota</taxon>
        <taxon>Alphaproteobacteria</taxon>
        <taxon>Caulobacterales</taxon>
        <taxon>Caulobacteraceae</taxon>
        <taxon>Caulobacter</taxon>
    </lineage>
</organism>
<dbReference type="RefSeq" id="WP_116489844.1">
    <property type="nucleotide sequence ID" value="NZ_QDKO01000023.1"/>
</dbReference>
<dbReference type="PANTHER" id="PTHR43384">
    <property type="entry name" value="SEPTUM SITE-DETERMINING PROTEIN MIND HOMOLOG, CHLOROPLASTIC-RELATED"/>
    <property type="match status" value="1"/>
</dbReference>
<evidence type="ECO:0000256" key="3">
    <source>
        <dbReference type="SAM" id="MobiDB-lite"/>
    </source>
</evidence>
<accession>A0A2T9JXP9</accession>
<dbReference type="PANTHER" id="PTHR43384:SF6">
    <property type="entry name" value="SEPTUM SITE-DETERMINING PROTEIN MIND HOMOLOG, CHLOROPLASTIC"/>
    <property type="match status" value="1"/>
</dbReference>
<keyword evidence="2" id="KW-0067">ATP-binding</keyword>
<comment type="caution">
    <text evidence="4">The sequence shown here is derived from an EMBL/GenBank/DDBJ whole genome shotgun (WGS) entry which is preliminary data.</text>
</comment>
<dbReference type="Gene3D" id="3.40.50.300">
    <property type="entry name" value="P-loop containing nucleotide triphosphate hydrolases"/>
    <property type="match status" value="1"/>
</dbReference>
<reference evidence="4 5" key="1">
    <citation type="submission" date="2018-04" db="EMBL/GenBank/DDBJ databases">
        <title>The genome sequence of Caulobacter sp. 736.</title>
        <authorList>
            <person name="Gao J."/>
            <person name="Sun J."/>
        </authorList>
    </citation>
    <scope>NUCLEOTIDE SEQUENCE [LARGE SCALE GENOMIC DNA]</scope>
    <source>
        <strain evidence="4 5">736</strain>
    </source>
</reference>
<dbReference type="SUPFAM" id="SSF52540">
    <property type="entry name" value="P-loop containing nucleoside triphosphate hydrolases"/>
    <property type="match status" value="1"/>
</dbReference>
<proteinExistence type="predicted"/>
<dbReference type="GO" id="GO:0005524">
    <property type="term" value="F:ATP binding"/>
    <property type="evidence" value="ECO:0007669"/>
    <property type="project" value="UniProtKB-KW"/>
</dbReference>
<gene>
    <name evidence="4" type="ORF">DDF65_01045</name>
</gene>
<dbReference type="Gene3D" id="3.40.50.2300">
    <property type="match status" value="1"/>
</dbReference>
<dbReference type="GO" id="GO:0016887">
    <property type="term" value="F:ATP hydrolysis activity"/>
    <property type="evidence" value="ECO:0007669"/>
    <property type="project" value="TreeGrafter"/>
</dbReference>
<dbReference type="Proteomes" id="UP000244913">
    <property type="component" value="Unassembled WGS sequence"/>
</dbReference>
<dbReference type="InterPro" id="IPR050625">
    <property type="entry name" value="ParA/MinD_ATPase"/>
</dbReference>
<evidence type="ECO:0000256" key="2">
    <source>
        <dbReference type="ARBA" id="ARBA00022840"/>
    </source>
</evidence>
<keyword evidence="1" id="KW-0547">Nucleotide-binding</keyword>
<dbReference type="GO" id="GO:0005829">
    <property type="term" value="C:cytosol"/>
    <property type="evidence" value="ECO:0007669"/>
    <property type="project" value="TreeGrafter"/>
</dbReference>
<dbReference type="GO" id="GO:0051782">
    <property type="term" value="P:negative regulation of cell division"/>
    <property type="evidence" value="ECO:0007669"/>
    <property type="project" value="TreeGrafter"/>
</dbReference>
<dbReference type="InterPro" id="IPR027417">
    <property type="entry name" value="P-loop_NTPase"/>
</dbReference>
<keyword evidence="5" id="KW-1185">Reference proteome</keyword>
<accession>A0A2T9JYF9</accession>
<evidence type="ECO:0000256" key="1">
    <source>
        <dbReference type="ARBA" id="ARBA00022741"/>
    </source>
</evidence>
<dbReference type="GO" id="GO:0009898">
    <property type="term" value="C:cytoplasmic side of plasma membrane"/>
    <property type="evidence" value="ECO:0007669"/>
    <property type="project" value="TreeGrafter"/>
</dbReference>
<feature type="region of interest" description="Disordered" evidence="3">
    <location>
        <begin position="1"/>
        <end position="20"/>
    </location>
</feature>
<evidence type="ECO:0000313" key="5">
    <source>
        <dbReference type="Proteomes" id="UP000244913"/>
    </source>
</evidence>
<dbReference type="EMBL" id="QDKP01000007">
    <property type="protein sequence ID" value="PVM88762.1"/>
    <property type="molecule type" value="Genomic_DNA"/>
</dbReference>
<dbReference type="AlphaFoldDB" id="A0A2T9JXP9"/>
<evidence type="ECO:0008006" key="6">
    <source>
        <dbReference type="Google" id="ProtNLM"/>
    </source>
</evidence>
<protein>
    <recommendedName>
        <fullName evidence="6">Pilus assembly protein CpaE</fullName>
    </recommendedName>
</protein>
<name>A0A2T9JXP9_9CAUL</name>
<sequence>MSLLHFGRPKSVAPPPPPNHRPTAWRVGLCGVGLGADPPVAMLSAMFPAVTFRLLDCAWPERAAHAFDLLIVGLDGADPAEVERMSARIAACAGRIEVLVAMRGADIEATRRLLHQGAADVLPAPVSDTTLAIALERIFCRLDTGRAHKRSGEIISVLKAGGGVGATSLAAQTAVMLAGRTGSAGVCLADLDVQMGAAALYLDVGDAVTVGQVLTAGGAVEEMPFATSLPTHRSGVSVLGAPQEMMPVEALSPTLVDGLMAALRRDFETTLVDLPTVWTAWTNRLLRQSQRIVLVTHLSVPHVHLVRRQLHMLAAQRLDDVPLTLVCNQVEPDSASGLSLKAAEQAIGRPFDLVAPEDRKLMQQAINQGVALSAVRRGSKLEAAIGRLADTLVPAQPVALAQVGR</sequence>
<evidence type="ECO:0000313" key="4">
    <source>
        <dbReference type="EMBL" id="PVM88762.1"/>
    </source>
</evidence>